<dbReference type="Gene3D" id="3.40.50.1970">
    <property type="match status" value="1"/>
</dbReference>
<comment type="caution">
    <text evidence="1">The sequence shown here is derived from an EMBL/GenBank/DDBJ whole genome shotgun (WGS) entry which is preliminary data.</text>
</comment>
<organism evidence="1 2">
    <name type="scientific">Puniceibacterium antarcticum</name>
    <dbReference type="NCBI Taxonomy" id="1206336"/>
    <lineage>
        <taxon>Bacteria</taxon>
        <taxon>Pseudomonadati</taxon>
        <taxon>Pseudomonadota</taxon>
        <taxon>Alphaproteobacteria</taxon>
        <taxon>Rhodobacterales</taxon>
        <taxon>Paracoccaceae</taxon>
        <taxon>Puniceibacterium</taxon>
    </lineage>
</organism>
<evidence type="ECO:0000313" key="1">
    <source>
        <dbReference type="EMBL" id="PIL12440.1"/>
    </source>
</evidence>
<reference evidence="1 2" key="1">
    <citation type="submission" date="2013-09" db="EMBL/GenBank/DDBJ databases">
        <title>Genome sequencing of Phaeobacter antarcticus sp. nov. SM1211.</title>
        <authorList>
            <person name="Zhang X.-Y."/>
            <person name="Liu C."/>
            <person name="Chen X.-L."/>
            <person name="Xie B.-B."/>
            <person name="Qin Q.-L."/>
            <person name="Rong J.-C."/>
            <person name="Zhang Y.-Z."/>
        </authorList>
    </citation>
    <scope>NUCLEOTIDE SEQUENCE [LARGE SCALE GENOMIC DNA]</scope>
    <source>
        <strain evidence="1 2">SM1211</strain>
    </source>
</reference>
<name>A0A2G8QT38_9RHOB</name>
<gene>
    <name evidence="1" type="ORF">P775_28465</name>
</gene>
<proteinExistence type="predicted"/>
<sequence>MIAIGGGSAMDAAKAAAMMAGQDRPILEFEDLGDNWRRVAAVPVQRHPGAIRLRCDRQHLDAPLGRVMLCQLSGVGTGRAGQGGASS</sequence>
<keyword evidence="2" id="KW-1185">Reference proteome</keyword>
<dbReference type="Proteomes" id="UP000231259">
    <property type="component" value="Unassembled WGS sequence"/>
</dbReference>
<dbReference type="SUPFAM" id="SSF56796">
    <property type="entry name" value="Dehydroquinate synthase-like"/>
    <property type="match status" value="1"/>
</dbReference>
<dbReference type="AlphaFoldDB" id="A0A2G8QT38"/>
<accession>A0A2G8QT38</accession>
<dbReference type="EMBL" id="AWWI01000186">
    <property type="protein sequence ID" value="PIL12440.1"/>
    <property type="molecule type" value="Genomic_DNA"/>
</dbReference>
<evidence type="ECO:0000313" key="2">
    <source>
        <dbReference type="Proteomes" id="UP000231259"/>
    </source>
</evidence>
<protein>
    <submittedName>
        <fullName evidence="1">Uncharacterized protein</fullName>
    </submittedName>
</protein>